<sequence>MVMIVYATSILFVSGIVAKGAGMSSWMSLFIALAFGLLVAVLSSSLGLKVSR</sequence>
<keyword evidence="1" id="KW-1133">Transmembrane helix</keyword>
<proteinExistence type="predicted"/>
<keyword evidence="1" id="KW-0472">Membrane</keyword>
<feature type="transmembrane region" description="Helical" evidence="1">
    <location>
        <begin position="28"/>
        <end position="48"/>
    </location>
</feature>
<evidence type="ECO:0000313" key="3">
    <source>
        <dbReference type="Proteomes" id="UP000184148"/>
    </source>
</evidence>
<dbReference type="AlphaFoldDB" id="A0A1M4Z1M7"/>
<protein>
    <submittedName>
        <fullName evidence="2">Spore germination protein KB</fullName>
    </submittedName>
</protein>
<reference evidence="3" key="1">
    <citation type="submission" date="2016-11" db="EMBL/GenBank/DDBJ databases">
        <authorList>
            <person name="Varghese N."/>
            <person name="Submissions S."/>
        </authorList>
    </citation>
    <scope>NUCLEOTIDE SEQUENCE [LARGE SCALE GENOMIC DNA]</scope>
    <source>
        <strain evidence="3">DSM 12395</strain>
    </source>
</reference>
<gene>
    <name evidence="2" type="ORF">SAMN02745133_01861</name>
</gene>
<accession>A0A1M4Z1M7</accession>
<name>A0A1M4Z1M7_9FIRM</name>
<keyword evidence="3" id="KW-1185">Reference proteome</keyword>
<keyword evidence="1" id="KW-0812">Transmembrane</keyword>
<dbReference type="Proteomes" id="UP000184148">
    <property type="component" value="Unassembled WGS sequence"/>
</dbReference>
<evidence type="ECO:0000313" key="2">
    <source>
        <dbReference type="EMBL" id="SHF11707.1"/>
    </source>
</evidence>
<organism evidence="2 3">
    <name type="scientific">Desulforamulus putei DSM 12395</name>
    <dbReference type="NCBI Taxonomy" id="1121429"/>
    <lineage>
        <taxon>Bacteria</taxon>
        <taxon>Bacillati</taxon>
        <taxon>Bacillota</taxon>
        <taxon>Clostridia</taxon>
        <taxon>Eubacteriales</taxon>
        <taxon>Peptococcaceae</taxon>
        <taxon>Desulforamulus</taxon>
    </lineage>
</organism>
<dbReference type="EMBL" id="FQUY01000012">
    <property type="protein sequence ID" value="SHF11707.1"/>
    <property type="molecule type" value="Genomic_DNA"/>
</dbReference>
<dbReference type="STRING" id="1121429.SAMN02745133_01861"/>
<evidence type="ECO:0000256" key="1">
    <source>
        <dbReference type="SAM" id="Phobius"/>
    </source>
</evidence>